<sequence length="175" mass="19027">MKAFLVRFTLALVPILLGTPAAFACSCFMFPLTFEEGVLRGLEGSDAVFLARVTSMLVPVTSMEEMEEVRLGFPVRRVSFELLENFKGVEPSDKYLVTPLSSAACGYSAFEVGSEFLVYASRNSEGELGTGICGRTAPSAGATDEIQLLREYIVNSEVEPPYTDLQNDGPSCEQN</sequence>
<reference evidence="2 3" key="1">
    <citation type="submission" date="2013-05" db="EMBL/GenBank/DDBJ databases">
        <title>Draft genome sequence of Rubidibacter lacunae KORDI 51-2.</title>
        <authorList>
            <person name="Choi D.H."/>
            <person name="Noh J.H."/>
            <person name="Kwon K.-K."/>
            <person name="Lee J.-H."/>
            <person name="Ryu J.-Y."/>
        </authorList>
    </citation>
    <scope>NUCLEOTIDE SEQUENCE [LARGE SCALE GENOMIC DNA]</scope>
    <source>
        <strain evidence="2 3">KORDI 51-2</strain>
    </source>
</reference>
<dbReference type="Gene3D" id="2.40.50.120">
    <property type="match status" value="1"/>
</dbReference>
<dbReference type="AlphaFoldDB" id="U5DQD9"/>
<name>U5DQD9_9CHRO</name>
<keyword evidence="1" id="KW-0732">Signal</keyword>
<evidence type="ECO:0000313" key="2">
    <source>
        <dbReference type="EMBL" id="ERN41905.1"/>
    </source>
</evidence>
<gene>
    <name evidence="2" type="ORF">KR51_00014370</name>
</gene>
<dbReference type="Proteomes" id="UP000016960">
    <property type="component" value="Unassembled WGS sequence"/>
</dbReference>
<dbReference type="InParanoid" id="U5DQD9"/>
<keyword evidence="3" id="KW-1185">Reference proteome</keyword>
<comment type="caution">
    <text evidence="2">The sequence shown here is derived from an EMBL/GenBank/DDBJ whole genome shotgun (WGS) entry which is preliminary data.</text>
</comment>
<protein>
    <recommendedName>
        <fullName evidence="4">Tissue inhibitor of metalloproteinase</fullName>
    </recommendedName>
</protein>
<dbReference type="SUPFAM" id="SSF50242">
    <property type="entry name" value="TIMP-like"/>
    <property type="match status" value="1"/>
</dbReference>
<organism evidence="2 3">
    <name type="scientific">Rubidibacter lacunae KORDI 51-2</name>
    <dbReference type="NCBI Taxonomy" id="582515"/>
    <lineage>
        <taxon>Bacteria</taxon>
        <taxon>Bacillati</taxon>
        <taxon>Cyanobacteriota</taxon>
        <taxon>Cyanophyceae</taxon>
        <taxon>Oscillatoriophycideae</taxon>
        <taxon>Chroococcales</taxon>
        <taxon>Aphanothecaceae</taxon>
        <taxon>Rubidibacter</taxon>
    </lineage>
</organism>
<accession>U5DQD9</accession>
<dbReference type="InterPro" id="IPR008993">
    <property type="entry name" value="TIMP-like_OB-fold"/>
</dbReference>
<dbReference type="PROSITE" id="PS51257">
    <property type="entry name" value="PROKAR_LIPOPROTEIN"/>
    <property type="match status" value="1"/>
</dbReference>
<feature type="signal peptide" evidence="1">
    <location>
        <begin position="1"/>
        <end position="24"/>
    </location>
</feature>
<proteinExistence type="predicted"/>
<evidence type="ECO:0008006" key="4">
    <source>
        <dbReference type="Google" id="ProtNLM"/>
    </source>
</evidence>
<evidence type="ECO:0000313" key="3">
    <source>
        <dbReference type="Proteomes" id="UP000016960"/>
    </source>
</evidence>
<feature type="chain" id="PRO_5004659424" description="Tissue inhibitor of metalloproteinase" evidence="1">
    <location>
        <begin position="25"/>
        <end position="175"/>
    </location>
</feature>
<dbReference type="EMBL" id="ASSJ01000036">
    <property type="protein sequence ID" value="ERN41905.1"/>
    <property type="molecule type" value="Genomic_DNA"/>
</dbReference>
<evidence type="ECO:0000256" key="1">
    <source>
        <dbReference type="SAM" id="SignalP"/>
    </source>
</evidence>